<keyword evidence="1" id="KW-0812">Transmembrane</keyword>
<reference evidence="2 3" key="1">
    <citation type="submission" date="2018-06" db="EMBL/GenBank/DDBJ databases">
        <title>Genomic Encyclopedia of Archaeal and Bacterial Type Strains, Phase II (KMG-II): from individual species to whole genera.</title>
        <authorList>
            <person name="Goeker M."/>
        </authorList>
    </citation>
    <scope>NUCLEOTIDE SEQUENCE [LARGE SCALE GENOMIC DNA]</scope>
    <source>
        <strain evidence="2 3">DSM 17205</strain>
    </source>
</reference>
<sequence>MKDIKQLNIDLRLKVRWWESKRWIYNLVVLLAGSFSIYETYTLFNYSLKLMDIILICIWAIGANIFYSLGTLTELFDWHYFHNKIKIYRFRWFFFISGSLFSCLWTSINITSSFYTYPIIP</sequence>
<keyword evidence="1" id="KW-0472">Membrane</keyword>
<evidence type="ECO:0000313" key="2">
    <source>
        <dbReference type="EMBL" id="PZX39852.1"/>
    </source>
</evidence>
<evidence type="ECO:0000256" key="1">
    <source>
        <dbReference type="SAM" id="Phobius"/>
    </source>
</evidence>
<keyword evidence="1" id="KW-1133">Transmembrane helix</keyword>
<feature type="transmembrane region" description="Helical" evidence="1">
    <location>
        <begin position="50"/>
        <end position="69"/>
    </location>
</feature>
<name>A0ABX5PXD8_9FLAO</name>
<gene>
    <name evidence="2" type="ORF">LX97_02210</name>
</gene>
<evidence type="ECO:0000313" key="3">
    <source>
        <dbReference type="Proteomes" id="UP000248584"/>
    </source>
</evidence>
<dbReference type="RefSeq" id="WP_015363095.1">
    <property type="nucleotide sequence ID" value="NZ_QKZR01000003.1"/>
</dbReference>
<proteinExistence type="predicted"/>
<feature type="transmembrane region" description="Helical" evidence="1">
    <location>
        <begin position="90"/>
        <end position="108"/>
    </location>
</feature>
<dbReference type="EMBL" id="QKZR01000003">
    <property type="protein sequence ID" value="PZX39852.1"/>
    <property type="molecule type" value="Genomic_DNA"/>
</dbReference>
<protein>
    <submittedName>
        <fullName evidence="2">Uncharacterized protein</fullName>
    </submittedName>
</protein>
<keyword evidence="3" id="KW-1185">Reference proteome</keyword>
<accession>A0ABX5PXD8</accession>
<comment type="caution">
    <text evidence="2">The sequence shown here is derived from an EMBL/GenBank/DDBJ whole genome shotgun (WGS) entry which is preliminary data.</text>
</comment>
<dbReference type="Proteomes" id="UP000248584">
    <property type="component" value="Unassembled WGS sequence"/>
</dbReference>
<feature type="transmembrane region" description="Helical" evidence="1">
    <location>
        <begin position="23"/>
        <end position="44"/>
    </location>
</feature>
<organism evidence="2 3">
    <name type="scientific">Nonlabens dokdonensis</name>
    <dbReference type="NCBI Taxonomy" id="328515"/>
    <lineage>
        <taxon>Bacteria</taxon>
        <taxon>Pseudomonadati</taxon>
        <taxon>Bacteroidota</taxon>
        <taxon>Flavobacteriia</taxon>
        <taxon>Flavobacteriales</taxon>
        <taxon>Flavobacteriaceae</taxon>
        <taxon>Nonlabens</taxon>
    </lineage>
</organism>